<dbReference type="InterPro" id="IPR020843">
    <property type="entry name" value="ER"/>
</dbReference>
<accession>A0AAC8Z286</accession>
<feature type="domain" description="Enoyl reductase (ER)" evidence="1">
    <location>
        <begin position="14"/>
        <end position="336"/>
    </location>
</feature>
<dbReference type="AlphaFoldDB" id="A0AAC8Z286"/>
<protein>
    <recommendedName>
        <fullName evidence="1">Enoyl reductase (ER) domain-containing protein</fullName>
    </recommendedName>
</protein>
<reference evidence="3" key="1">
    <citation type="submission" date="2015-11" db="EMBL/GenBank/DDBJ databases">
        <title>Complete genome sequence of a polyethylene-glycol degrader Sphingopyxis macrogoltabida 203N (NBRC 111659).</title>
        <authorList>
            <person name="Yoshiyuki O."/>
            <person name="Shouta N."/>
            <person name="Nagata Y."/>
            <person name="Numata M."/>
            <person name="Tsuchikane K."/>
            <person name="Hosoyama A."/>
            <person name="Yamazoe A."/>
            <person name="Tsuda M."/>
            <person name="Fujita N."/>
            <person name="Kawai F."/>
        </authorList>
    </citation>
    <scope>NUCLEOTIDE SEQUENCE [LARGE SCALE GENOMIC DNA]</scope>
    <source>
        <strain evidence="3">203N</strain>
    </source>
</reference>
<evidence type="ECO:0000259" key="1">
    <source>
        <dbReference type="SMART" id="SM00829"/>
    </source>
</evidence>
<dbReference type="SUPFAM" id="SSF50129">
    <property type="entry name" value="GroES-like"/>
    <property type="match status" value="1"/>
</dbReference>
<dbReference type="Proteomes" id="UP000076088">
    <property type="component" value="Chromosome"/>
</dbReference>
<dbReference type="SMART" id="SM00829">
    <property type="entry name" value="PKS_ER"/>
    <property type="match status" value="1"/>
</dbReference>
<reference evidence="2 3" key="2">
    <citation type="journal article" date="2016" name="Genome Announc.">
        <title>Complete Genome Sequence of Sphingopyxis macrogoltabida Strain 203N (NBRC 111659), a Polyethylene Glycol Degrader.</title>
        <authorList>
            <person name="Ohtsubo Y."/>
            <person name="Nonoyama S."/>
            <person name="Nagata Y."/>
            <person name="Numata M."/>
            <person name="Tsuchikane K."/>
            <person name="Hosoyama A."/>
            <person name="Yamazoe A."/>
            <person name="Tsuda M."/>
            <person name="Fujita N."/>
            <person name="Kawai F."/>
        </authorList>
    </citation>
    <scope>NUCLEOTIDE SEQUENCE [LARGE SCALE GENOMIC DNA]</scope>
    <source>
        <strain evidence="2 3">203N</strain>
    </source>
</reference>
<dbReference type="Gene3D" id="3.40.50.720">
    <property type="entry name" value="NAD(P)-binding Rossmann-like Domain"/>
    <property type="match status" value="1"/>
</dbReference>
<evidence type="ECO:0000313" key="3">
    <source>
        <dbReference type="Proteomes" id="UP000076088"/>
    </source>
</evidence>
<dbReference type="PANTHER" id="PTHR45033:SF2">
    <property type="entry name" value="ZINC-TYPE ALCOHOL DEHYDROGENASE-LIKE PROTEIN C1773.06C"/>
    <property type="match status" value="1"/>
</dbReference>
<dbReference type="GO" id="GO:0016491">
    <property type="term" value="F:oxidoreductase activity"/>
    <property type="evidence" value="ECO:0007669"/>
    <property type="project" value="InterPro"/>
</dbReference>
<dbReference type="KEGG" id="smaz:LH19_15605"/>
<evidence type="ECO:0000313" key="2">
    <source>
        <dbReference type="EMBL" id="AMU90563.1"/>
    </source>
</evidence>
<dbReference type="PANTHER" id="PTHR45033">
    <property type="match status" value="1"/>
</dbReference>
<dbReference type="InterPro" id="IPR013149">
    <property type="entry name" value="ADH-like_C"/>
</dbReference>
<dbReference type="InterPro" id="IPR011032">
    <property type="entry name" value="GroES-like_sf"/>
</dbReference>
<dbReference type="Pfam" id="PF00107">
    <property type="entry name" value="ADH_zinc_N"/>
    <property type="match status" value="1"/>
</dbReference>
<name>A0AAC8Z286_SPHMC</name>
<proteinExistence type="predicted"/>
<dbReference type="SUPFAM" id="SSF51735">
    <property type="entry name" value="NAD(P)-binding Rossmann-fold domains"/>
    <property type="match status" value="1"/>
</dbReference>
<organism evidence="2 3">
    <name type="scientific">Sphingopyxis macrogoltabida</name>
    <name type="common">Sphingomonas macrogoltabidus</name>
    <dbReference type="NCBI Taxonomy" id="33050"/>
    <lineage>
        <taxon>Bacteria</taxon>
        <taxon>Pseudomonadati</taxon>
        <taxon>Pseudomonadota</taxon>
        <taxon>Alphaproteobacteria</taxon>
        <taxon>Sphingomonadales</taxon>
        <taxon>Sphingomonadaceae</taxon>
        <taxon>Sphingopyxis</taxon>
    </lineage>
</organism>
<dbReference type="InterPro" id="IPR052711">
    <property type="entry name" value="Zinc_ADH-like"/>
</dbReference>
<dbReference type="InterPro" id="IPR036291">
    <property type="entry name" value="NAD(P)-bd_dom_sf"/>
</dbReference>
<dbReference type="InterPro" id="IPR013154">
    <property type="entry name" value="ADH-like_N"/>
</dbReference>
<dbReference type="Pfam" id="PF08240">
    <property type="entry name" value="ADH_N"/>
    <property type="match status" value="1"/>
</dbReference>
<keyword evidence="3" id="KW-1185">Reference proteome</keyword>
<dbReference type="Gene3D" id="3.90.180.10">
    <property type="entry name" value="Medium-chain alcohol dehydrogenases, catalytic domain"/>
    <property type="match status" value="1"/>
</dbReference>
<dbReference type="EMBL" id="CP013344">
    <property type="protein sequence ID" value="AMU90563.1"/>
    <property type="molecule type" value="Genomic_DNA"/>
</dbReference>
<dbReference type="RefSeq" id="WP_054729627.1">
    <property type="nucleotide sequence ID" value="NZ_CP009429.1"/>
</dbReference>
<sequence length="338" mass="35249">MTDVRNFIGLAERPSLDNIAVTQGPIPVPGPGEVLLRIRATSLNYHDYLVVAGFIPQPAGRIPMSDGAGEIAALGAGVEGWRVGDRVMGAFFPDWVDGPPTDANNGAISGETADGFAADHVVVPAYSLCAMPTGWSFAEAATLPCAGLTAWRALQVEGRLEAGATVLLPGSGGLSVFMLQIAKAIGIRTVMISSSDDKLARLKELGADHGINYRTVPDWAPAVRDLTGGRGVDLALDIGGQSTFARSVAACRMGGHLLVVGSTSNGAPELPLRDVVMRHIRIGGMAVGSVAHLADLARFVEAHAIRPVIDRDFPLAELGAAFRHQLSGAHMGKITVSL</sequence>
<dbReference type="CDD" id="cd08276">
    <property type="entry name" value="MDR7"/>
    <property type="match status" value="1"/>
</dbReference>
<gene>
    <name evidence="2" type="ORF">ATM17_16185</name>
</gene>